<dbReference type="InterPro" id="IPR020802">
    <property type="entry name" value="TesA-like"/>
</dbReference>
<dbReference type="RefSeq" id="WP_344469374.1">
    <property type="nucleotide sequence ID" value="NZ_BAAANT010000061.1"/>
</dbReference>
<gene>
    <name evidence="4" type="ORF">GCM10009760_60050</name>
</gene>
<reference evidence="4 5" key="1">
    <citation type="journal article" date="2019" name="Int. J. Syst. Evol. Microbiol.">
        <title>The Global Catalogue of Microorganisms (GCM) 10K type strain sequencing project: providing services to taxonomists for standard genome sequencing and annotation.</title>
        <authorList>
            <consortium name="The Broad Institute Genomics Platform"/>
            <consortium name="The Broad Institute Genome Sequencing Center for Infectious Disease"/>
            <person name="Wu L."/>
            <person name="Ma J."/>
        </authorList>
    </citation>
    <scope>NUCLEOTIDE SEQUENCE [LARGE SCALE GENOMIC DNA]</scope>
    <source>
        <strain evidence="4 5">JCM 14560</strain>
    </source>
</reference>
<protein>
    <submittedName>
        <fullName evidence="4">Alpha/beta fold hydrolase</fullName>
    </submittedName>
</protein>
<dbReference type="SMART" id="SM00824">
    <property type="entry name" value="PKS_TE"/>
    <property type="match status" value="1"/>
</dbReference>
<dbReference type="EMBL" id="BAAANT010000061">
    <property type="protein sequence ID" value="GAA2157669.1"/>
    <property type="molecule type" value="Genomic_DNA"/>
</dbReference>
<keyword evidence="2 4" id="KW-0378">Hydrolase</keyword>
<feature type="domain" description="Thioesterase TesA-like" evidence="3">
    <location>
        <begin position="26"/>
        <end position="244"/>
    </location>
</feature>
<comment type="similarity">
    <text evidence="1">Belongs to the thioesterase family.</text>
</comment>
<dbReference type="InterPro" id="IPR029058">
    <property type="entry name" value="AB_hydrolase_fold"/>
</dbReference>
<dbReference type="Pfam" id="PF00975">
    <property type="entry name" value="Thioesterase"/>
    <property type="match status" value="1"/>
</dbReference>
<dbReference type="PANTHER" id="PTHR11487">
    <property type="entry name" value="THIOESTERASE"/>
    <property type="match status" value="1"/>
</dbReference>
<evidence type="ECO:0000259" key="3">
    <source>
        <dbReference type="SMART" id="SM00824"/>
    </source>
</evidence>
<evidence type="ECO:0000256" key="2">
    <source>
        <dbReference type="ARBA" id="ARBA00022801"/>
    </source>
</evidence>
<comment type="caution">
    <text evidence="4">The sequence shown here is derived from an EMBL/GenBank/DDBJ whole genome shotgun (WGS) entry which is preliminary data.</text>
</comment>
<dbReference type="Proteomes" id="UP001422759">
    <property type="component" value="Unassembled WGS sequence"/>
</dbReference>
<dbReference type="InterPro" id="IPR001031">
    <property type="entry name" value="Thioesterase"/>
</dbReference>
<dbReference type="Gene3D" id="3.40.50.1820">
    <property type="entry name" value="alpha/beta hydrolase"/>
    <property type="match status" value="1"/>
</dbReference>
<dbReference type="GO" id="GO:0016787">
    <property type="term" value="F:hydrolase activity"/>
    <property type="evidence" value="ECO:0007669"/>
    <property type="project" value="UniProtKB-KW"/>
</dbReference>
<proteinExistence type="inferred from homology"/>
<accession>A0ABN3ABX1</accession>
<dbReference type="InterPro" id="IPR012223">
    <property type="entry name" value="TEII"/>
</dbReference>
<evidence type="ECO:0000313" key="5">
    <source>
        <dbReference type="Proteomes" id="UP001422759"/>
    </source>
</evidence>
<name>A0ABN3ABX1_9ACTN</name>
<organism evidence="4 5">
    <name type="scientific">Kitasatospora kazusensis</name>
    <dbReference type="NCBI Taxonomy" id="407974"/>
    <lineage>
        <taxon>Bacteria</taxon>
        <taxon>Bacillati</taxon>
        <taxon>Actinomycetota</taxon>
        <taxon>Actinomycetes</taxon>
        <taxon>Kitasatosporales</taxon>
        <taxon>Streptomycetaceae</taxon>
        <taxon>Kitasatospora</taxon>
    </lineage>
</organism>
<dbReference type="SUPFAM" id="SSF53474">
    <property type="entry name" value="alpha/beta-Hydrolases"/>
    <property type="match status" value="1"/>
</dbReference>
<evidence type="ECO:0000256" key="1">
    <source>
        <dbReference type="ARBA" id="ARBA00007169"/>
    </source>
</evidence>
<sequence length="251" mass="27978">MADQAVLDETWIRRFHPKPDTAVRLVCFPHAGGSASFFHPLSGLLGAEVEVLAVQYPGRQDRRLEPAVEDIGELADEVTEALRPWTDQPMAFFGHSMGALVAFETIRRLQRQGLRAPVAFFASGRRAPSRHRAEGFHTLDDHALVAQIRALNGTDRRLLDDRETLRLILPTLRSDYRAAETYQCPPDAVLGLPVTALVGDRDPRVTLEEAHAWREHTTGPFDIRVFPGGGHFYLTDARADLALLLADRLTC</sequence>
<keyword evidence="5" id="KW-1185">Reference proteome</keyword>
<evidence type="ECO:0000313" key="4">
    <source>
        <dbReference type="EMBL" id="GAA2157669.1"/>
    </source>
</evidence>
<dbReference type="PANTHER" id="PTHR11487:SF0">
    <property type="entry name" value="S-ACYL FATTY ACID SYNTHASE THIOESTERASE, MEDIUM CHAIN"/>
    <property type="match status" value="1"/>
</dbReference>